<reference evidence="2 3" key="1">
    <citation type="journal article" date="2017" name="Nat. Commun.">
        <title>Genome assembly with in vitro proximity ligation data and whole-genome triplication in lettuce.</title>
        <authorList>
            <person name="Reyes-Chin-Wo S."/>
            <person name="Wang Z."/>
            <person name="Yang X."/>
            <person name="Kozik A."/>
            <person name="Arikit S."/>
            <person name="Song C."/>
            <person name="Xia L."/>
            <person name="Froenicke L."/>
            <person name="Lavelle D.O."/>
            <person name="Truco M.J."/>
            <person name="Xia R."/>
            <person name="Zhu S."/>
            <person name="Xu C."/>
            <person name="Xu H."/>
            <person name="Xu X."/>
            <person name="Cox K."/>
            <person name="Korf I."/>
            <person name="Meyers B.C."/>
            <person name="Michelmore R.W."/>
        </authorList>
    </citation>
    <scope>NUCLEOTIDE SEQUENCE [LARGE SCALE GENOMIC DNA]</scope>
    <source>
        <strain evidence="3">cv. Salinas</strain>
        <tissue evidence="2">Seedlings</tissue>
    </source>
</reference>
<gene>
    <name evidence="2" type="ORF">LSAT_V11C800402100</name>
</gene>
<comment type="caution">
    <text evidence="2">The sequence shown here is derived from an EMBL/GenBank/DDBJ whole genome shotgun (WGS) entry which is preliminary data.</text>
</comment>
<organism evidence="2 3">
    <name type="scientific">Lactuca sativa</name>
    <name type="common">Garden lettuce</name>
    <dbReference type="NCBI Taxonomy" id="4236"/>
    <lineage>
        <taxon>Eukaryota</taxon>
        <taxon>Viridiplantae</taxon>
        <taxon>Streptophyta</taxon>
        <taxon>Embryophyta</taxon>
        <taxon>Tracheophyta</taxon>
        <taxon>Spermatophyta</taxon>
        <taxon>Magnoliopsida</taxon>
        <taxon>eudicotyledons</taxon>
        <taxon>Gunneridae</taxon>
        <taxon>Pentapetalae</taxon>
        <taxon>asterids</taxon>
        <taxon>campanulids</taxon>
        <taxon>Asterales</taxon>
        <taxon>Asteraceae</taxon>
        <taxon>Cichorioideae</taxon>
        <taxon>Cichorieae</taxon>
        <taxon>Lactucinae</taxon>
        <taxon>Lactuca</taxon>
    </lineage>
</organism>
<keyword evidence="3" id="KW-1185">Reference proteome</keyword>
<dbReference type="AlphaFoldDB" id="A0A9R1UPI3"/>
<feature type="compositionally biased region" description="Basic residues" evidence="1">
    <location>
        <begin position="74"/>
        <end position="88"/>
    </location>
</feature>
<feature type="compositionally biased region" description="Basic residues" evidence="1">
    <location>
        <begin position="43"/>
        <end position="52"/>
    </location>
</feature>
<sequence length="88" mass="10545">MTHKEAYMSPQPQPPNFIHKGRYKKPKNEQSSPSKRFPVTHCLHLRGRRSHKSNSNQTLRRLHNGRRLLQNHLHTTRRPKLKYPKNHP</sequence>
<protein>
    <submittedName>
        <fullName evidence="2">Uncharacterized protein</fullName>
    </submittedName>
</protein>
<evidence type="ECO:0000313" key="3">
    <source>
        <dbReference type="Proteomes" id="UP000235145"/>
    </source>
</evidence>
<evidence type="ECO:0000256" key="1">
    <source>
        <dbReference type="SAM" id="MobiDB-lite"/>
    </source>
</evidence>
<accession>A0A9R1UPI3</accession>
<dbReference type="EMBL" id="NBSK02000008">
    <property type="protein sequence ID" value="KAJ0191497.1"/>
    <property type="molecule type" value="Genomic_DNA"/>
</dbReference>
<dbReference type="Proteomes" id="UP000235145">
    <property type="component" value="Unassembled WGS sequence"/>
</dbReference>
<name>A0A9R1UPI3_LACSA</name>
<proteinExistence type="predicted"/>
<evidence type="ECO:0000313" key="2">
    <source>
        <dbReference type="EMBL" id="KAJ0191497.1"/>
    </source>
</evidence>
<feature type="region of interest" description="Disordered" evidence="1">
    <location>
        <begin position="1"/>
        <end position="88"/>
    </location>
</feature>